<evidence type="ECO:0000256" key="6">
    <source>
        <dbReference type="ARBA" id="ARBA00023141"/>
    </source>
</evidence>
<dbReference type="PANTHER" id="PTHR21087">
    <property type="entry name" value="SHIKIMATE KINASE"/>
    <property type="match status" value="1"/>
</dbReference>
<dbReference type="CDD" id="cd00464">
    <property type="entry name" value="SK"/>
    <property type="match status" value="1"/>
</dbReference>
<evidence type="ECO:0000256" key="4">
    <source>
        <dbReference type="ARBA" id="ARBA00022777"/>
    </source>
</evidence>
<feature type="binding site" evidence="7">
    <location>
        <begin position="11"/>
        <end position="16"/>
    </location>
    <ligand>
        <name>ATP</name>
        <dbReference type="ChEBI" id="CHEBI:30616"/>
    </ligand>
</feature>
<evidence type="ECO:0000256" key="2">
    <source>
        <dbReference type="ARBA" id="ARBA00022679"/>
    </source>
</evidence>
<comment type="function">
    <text evidence="7">Catalyzes the specific phosphorylation of the 3-hydroxyl group of shikimic acid using ATP as a cosubstrate.</text>
</comment>
<reference evidence="8 9" key="1">
    <citation type="submission" date="2024-03" db="EMBL/GenBank/DDBJ databases">
        <title>Human intestinal bacterial collection.</title>
        <authorList>
            <person name="Pauvert C."/>
            <person name="Hitch T.C.A."/>
            <person name="Clavel T."/>
        </authorList>
    </citation>
    <scope>NUCLEOTIDE SEQUENCE [LARGE SCALE GENOMIC DNA]</scope>
    <source>
        <strain evidence="8 9">CLA-AP-H29</strain>
    </source>
</reference>
<dbReference type="HAMAP" id="MF_00109">
    <property type="entry name" value="Shikimate_kinase"/>
    <property type="match status" value="1"/>
</dbReference>
<feature type="binding site" evidence="7">
    <location>
        <position position="116"/>
    </location>
    <ligand>
        <name>ATP</name>
        <dbReference type="ChEBI" id="CHEBI:30616"/>
    </ligand>
</feature>
<evidence type="ECO:0000256" key="7">
    <source>
        <dbReference type="HAMAP-Rule" id="MF_00109"/>
    </source>
</evidence>
<keyword evidence="5 7" id="KW-0067">ATP-binding</keyword>
<comment type="subcellular location">
    <subcellularLocation>
        <location evidence="7">Cytoplasm</location>
    </subcellularLocation>
</comment>
<evidence type="ECO:0000256" key="1">
    <source>
        <dbReference type="ARBA" id="ARBA00022605"/>
    </source>
</evidence>
<feature type="binding site" evidence="7">
    <location>
        <position position="133"/>
    </location>
    <ligand>
        <name>substrate</name>
    </ligand>
</feature>
<evidence type="ECO:0000256" key="3">
    <source>
        <dbReference type="ARBA" id="ARBA00022741"/>
    </source>
</evidence>
<dbReference type="GO" id="GO:0004765">
    <property type="term" value="F:shikimate kinase activity"/>
    <property type="evidence" value="ECO:0007669"/>
    <property type="project" value="UniProtKB-EC"/>
</dbReference>
<dbReference type="RefSeq" id="WP_294521830.1">
    <property type="nucleotide sequence ID" value="NZ_JBBMFK010000020.1"/>
</dbReference>
<evidence type="ECO:0000313" key="8">
    <source>
        <dbReference type="EMBL" id="MEQ2444184.1"/>
    </source>
</evidence>
<name>A0ABV1EA41_9FIRM</name>
<feature type="binding site" evidence="7">
    <location>
        <position position="33"/>
    </location>
    <ligand>
        <name>substrate</name>
    </ligand>
</feature>
<dbReference type="EC" id="2.7.1.71" evidence="7"/>
<feature type="binding site" evidence="7">
    <location>
        <position position="15"/>
    </location>
    <ligand>
        <name>Mg(2+)</name>
        <dbReference type="ChEBI" id="CHEBI:18420"/>
    </ligand>
</feature>
<dbReference type="PANTHER" id="PTHR21087:SF16">
    <property type="entry name" value="SHIKIMATE KINASE 1, CHLOROPLASTIC"/>
    <property type="match status" value="1"/>
</dbReference>
<dbReference type="SUPFAM" id="SSF52540">
    <property type="entry name" value="P-loop containing nucleoside triphosphate hydrolases"/>
    <property type="match status" value="1"/>
</dbReference>
<feature type="binding site" evidence="7">
    <location>
        <position position="150"/>
    </location>
    <ligand>
        <name>ATP</name>
        <dbReference type="ChEBI" id="CHEBI:30616"/>
    </ligand>
</feature>
<evidence type="ECO:0000313" key="9">
    <source>
        <dbReference type="Proteomes" id="UP001464378"/>
    </source>
</evidence>
<feature type="binding site" evidence="7">
    <location>
        <position position="78"/>
    </location>
    <ligand>
        <name>substrate</name>
    </ligand>
</feature>
<comment type="catalytic activity">
    <reaction evidence="7">
        <text>shikimate + ATP = 3-phosphoshikimate + ADP + H(+)</text>
        <dbReference type="Rhea" id="RHEA:13121"/>
        <dbReference type="ChEBI" id="CHEBI:15378"/>
        <dbReference type="ChEBI" id="CHEBI:30616"/>
        <dbReference type="ChEBI" id="CHEBI:36208"/>
        <dbReference type="ChEBI" id="CHEBI:145989"/>
        <dbReference type="ChEBI" id="CHEBI:456216"/>
        <dbReference type="EC" id="2.7.1.71"/>
    </reaction>
</comment>
<comment type="similarity">
    <text evidence="7">Belongs to the shikimate kinase family.</text>
</comment>
<comment type="caution">
    <text evidence="7">Lacks conserved residue(s) required for the propagation of feature annotation.</text>
</comment>
<dbReference type="Pfam" id="PF01202">
    <property type="entry name" value="SKI"/>
    <property type="match status" value="1"/>
</dbReference>
<keyword evidence="6 7" id="KW-0057">Aromatic amino acid biosynthesis</keyword>
<comment type="subunit">
    <text evidence="7">Monomer.</text>
</comment>
<comment type="pathway">
    <text evidence="7">Metabolic intermediate biosynthesis; chorismate biosynthesis; chorismate from D-erythrose 4-phosphate and phosphoenolpyruvate: step 5/7.</text>
</comment>
<dbReference type="InterPro" id="IPR031322">
    <property type="entry name" value="Shikimate/glucono_kinase"/>
</dbReference>
<dbReference type="Gene3D" id="3.40.50.300">
    <property type="entry name" value="P-loop containing nucleotide triphosphate hydrolases"/>
    <property type="match status" value="1"/>
</dbReference>
<keyword evidence="3 7" id="KW-0547">Nucleotide-binding</keyword>
<keyword evidence="9" id="KW-1185">Reference proteome</keyword>
<dbReference type="PRINTS" id="PR01100">
    <property type="entry name" value="SHIKIMTKNASE"/>
</dbReference>
<comment type="caution">
    <text evidence="8">The sequence shown here is derived from an EMBL/GenBank/DDBJ whole genome shotgun (WGS) entry which is preliminary data.</text>
</comment>
<gene>
    <name evidence="7" type="primary">aroK</name>
    <name evidence="8" type="ORF">WMO64_11995</name>
</gene>
<keyword evidence="7" id="KW-0479">Metal-binding</keyword>
<keyword evidence="7" id="KW-0460">Magnesium</keyword>
<dbReference type="InterPro" id="IPR000623">
    <property type="entry name" value="Shikimate_kinase/TSH1"/>
</dbReference>
<dbReference type="InterPro" id="IPR027417">
    <property type="entry name" value="P-loop_NTPase"/>
</dbReference>
<accession>A0ABV1EA41</accession>
<sequence length="170" mass="18001">MDNIILIGMPGSGKSTVGVLLAKTLGYGFIDTDLTIQQREGALLQEILDKRGLEAFLDAEEAAICSVTCTGTVIAPGGSAVCREGAIGHLKQLGTVVYLRVSLEELKGRLNNMSTRGIALSPGQTLADLYNYRAPLYDKYADITVDADGQTLEETVAAVLRALIARGDGQ</sequence>
<proteinExistence type="inferred from homology"/>
<keyword evidence="4 7" id="KW-0418">Kinase</keyword>
<keyword evidence="1 7" id="KW-0028">Amino-acid biosynthesis</keyword>
<organism evidence="8 9">
    <name type="scientific">Pseudoflavonifractor intestinihominis</name>
    <dbReference type="NCBI Taxonomy" id="3133171"/>
    <lineage>
        <taxon>Bacteria</taxon>
        <taxon>Bacillati</taxon>
        <taxon>Bacillota</taxon>
        <taxon>Clostridia</taxon>
        <taxon>Eubacteriales</taxon>
        <taxon>Oscillospiraceae</taxon>
        <taxon>Pseudoflavonifractor</taxon>
    </lineage>
</organism>
<comment type="cofactor">
    <cofactor evidence="7">
        <name>Mg(2+)</name>
        <dbReference type="ChEBI" id="CHEBI:18420"/>
    </cofactor>
    <text evidence="7">Binds 1 Mg(2+) ion per subunit.</text>
</comment>
<keyword evidence="7" id="KW-0963">Cytoplasm</keyword>
<keyword evidence="2 7" id="KW-0808">Transferase</keyword>
<dbReference type="EMBL" id="JBBMFK010000020">
    <property type="protein sequence ID" value="MEQ2444184.1"/>
    <property type="molecule type" value="Genomic_DNA"/>
</dbReference>
<protein>
    <recommendedName>
        <fullName evidence="7">Shikimate kinase</fullName>
        <shortName evidence="7">SK</shortName>
        <ecNumber evidence="7">2.7.1.71</ecNumber>
    </recommendedName>
</protein>
<evidence type="ECO:0000256" key="5">
    <source>
        <dbReference type="ARBA" id="ARBA00022840"/>
    </source>
</evidence>
<dbReference type="Proteomes" id="UP001464378">
    <property type="component" value="Unassembled WGS sequence"/>
</dbReference>